<dbReference type="SMART" id="SM00184">
    <property type="entry name" value="RING"/>
    <property type="match status" value="1"/>
</dbReference>
<evidence type="ECO:0000256" key="5">
    <source>
        <dbReference type="SAM" id="MobiDB-lite"/>
    </source>
</evidence>
<feature type="signal peptide" evidence="7">
    <location>
        <begin position="1"/>
        <end position="31"/>
    </location>
</feature>
<feature type="domain" description="RING-type" evidence="8">
    <location>
        <begin position="474"/>
        <end position="523"/>
    </location>
</feature>
<dbReference type="InterPro" id="IPR027370">
    <property type="entry name" value="Znf-RING_euk"/>
</dbReference>
<name>A0AAP0LED2_9MAGN</name>
<protein>
    <recommendedName>
        <fullName evidence="8">RING-type domain-containing protein</fullName>
    </recommendedName>
</protein>
<evidence type="ECO:0000256" key="1">
    <source>
        <dbReference type="ARBA" id="ARBA00022723"/>
    </source>
</evidence>
<keyword evidence="6" id="KW-0472">Membrane</keyword>
<dbReference type="InterPro" id="IPR036163">
    <property type="entry name" value="HMA_dom_sf"/>
</dbReference>
<keyword evidence="10" id="KW-1185">Reference proteome</keyword>
<dbReference type="Gene3D" id="3.30.70.100">
    <property type="match status" value="1"/>
</dbReference>
<dbReference type="Gene3D" id="1.25.40.990">
    <property type="match status" value="1"/>
</dbReference>
<sequence>MPSTLSLTRLAVSLARLTLCALASLSRSGLARSPRSSVSLAHSPRSSRSLARRDDRSQDQLSNLQGWREEAISRRPMPVLREDYGLSSSSRSINLMTIMNKTSVELFEIYDDHKKNGISVFFEKEIRGYYALLKLDKHPGYKVEPAELSLDFSKMTPKTRQTPEILFARDVARTDNFIAFFRLAKKATYLQACLMDAHFAKEEGIESLLEYHGFLIKDFEEPYMVKEGPFLNIDKDYPMKCSKLVHLKKSKRIIEDVLHCDKLVQPVAQEKQDLCLHSEHRCEINEKVSGSGSVDANTLIKKLVKSGKHSCVLKVNIHCDGCKQDVKKLLQRIEDQQKVSVSGSEDANTLIKKLVKSVCDEKFFSELTKEASEISGCFATRVRRLLHLHISTRNDQPLRIHQVQMLVEYATMNANAMRKILNNYDKVHSSINGRKFYSRIQGDHMEHLQSPWLMERHIEILRIDSVKLDYSLTCPICLETVFNAYALGCGHLFCTLCICYAASVTTFEGLKAAPTVSKCHVCREVTEYISLLFIGVLIVISVRGFLTNLTKGVEEREATDWREAVNWREALETETADLSELVSERRERRSSTAKMSLRKIHRMESSSGGVTVGCDLVHYGLALPGLPKETVTDLGLVVLASAALAVGVHLCN</sequence>
<dbReference type="Gene3D" id="3.30.40.10">
    <property type="entry name" value="Zinc/RING finger domain, C3HC4 (zinc finger)"/>
    <property type="match status" value="1"/>
</dbReference>
<evidence type="ECO:0000256" key="4">
    <source>
        <dbReference type="PROSITE-ProRule" id="PRU00175"/>
    </source>
</evidence>
<dbReference type="PROSITE" id="PS00518">
    <property type="entry name" value="ZF_RING_1"/>
    <property type="match status" value="1"/>
</dbReference>
<dbReference type="Pfam" id="PF03399">
    <property type="entry name" value="SAC3_GANP"/>
    <property type="match status" value="1"/>
</dbReference>
<keyword evidence="7" id="KW-0732">Signal</keyword>
<dbReference type="InterPro" id="IPR005062">
    <property type="entry name" value="SAC3/GANP/THP3_conserved"/>
</dbReference>
<evidence type="ECO:0000313" key="10">
    <source>
        <dbReference type="Proteomes" id="UP001420932"/>
    </source>
</evidence>
<feature type="chain" id="PRO_5042884326" description="RING-type domain-containing protein" evidence="7">
    <location>
        <begin position="32"/>
        <end position="652"/>
    </location>
</feature>
<feature type="transmembrane region" description="Helical" evidence="6">
    <location>
        <begin position="528"/>
        <end position="546"/>
    </location>
</feature>
<dbReference type="SUPFAM" id="SSF55008">
    <property type="entry name" value="HMA, heavy metal-associated domain"/>
    <property type="match status" value="1"/>
</dbReference>
<evidence type="ECO:0000256" key="7">
    <source>
        <dbReference type="SAM" id="SignalP"/>
    </source>
</evidence>
<keyword evidence="1" id="KW-0479">Metal-binding</keyword>
<dbReference type="InterPro" id="IPR033326">
    <property type="entry name" value="BAH1"/>
</dbReference>
<dbReference type="PANTHER" id="PTHR46764:SF2">
    <property type="entry name" value="E3 UBIQUITIN-PROTEIN LIGASE BAH1-LIKE-RELATED"/>
    <property type="match status" value="1"/>
</dbReference>
<accession>A0AAP0LED2</accession>
<evidence type="ECO:0000256" key="6">
    <source>
        <dbReference type="SAM" id="Phobius"/>
    </source>
</evidence>
<keyword evidence="6" id="KW-0812">Transmembrane</keyword>
<dbReference type="PROSITE" id="PS50089">
    <property type="entry name" value="ZF_RING_2"/>
    <property type="match status" value="1"/>
</dbReference>
<dbReference type="InterPro" id="IPR017907">
    <property type="entry name" value="Znf_RING_CS"/>
</dbReference>
<dbReference type="PANTHER" id="PTHR46764">
    <property type="entry name" value="E3 UBIQUITIN-PROTEIN LIGASE BAH1"/>
    <property type="match status" value="1"/>
</dbReference>
<evidence type="ECO:0000256" key="2">
    <source>
        <dbReference type="ARBA" id="ARBA00022771"/>
    </source>
</evidence>
<evidence type="ECO:0000259" key="8">
    <source>
        <dbReference type="PROSITE" id="PS50089"/>
    </source>
</evidence>
<comment type="caution">
    <text evidence="9">The sequence shown here is derived from an EMBL/GenBank/DDBJ whole genome shotgun (WGS) entry which is preliminary data.</text>
</comment>
<keyword evidence="2 4" id="KW-0863">Zinc-finger</keyword>
<feature type="region of interest" description="Disordered" evidence="5">
    <location>
        <begin position="36"/>
        <end position="62"/>
    </location>
</feature>
<dbReference type="Pfam" id="PF13445">
    <property type="entry name" value="zf-RING_UBOX"/>
    <property type="match status" value="1"/>
</dbReference>
<proteinExistence type="predicted"/>
<evidence type="ECO:0000313" key="9">
    <source>
        <dbReference type="EMBL" id="KAK9169038.1"/>
    </source>
</evidence>
<dbReference type="GO" id="GO:0008270">
    <property type="term" value="F:zinc ion binding"/>
    <property type="evidence" value="ECO:0007669"/>
    <property type="project" value="UniProtKB-KW"/>
</dbReference>
<evidence type="ECO:0000256" key="3">
    <source>
        <dbReference type="ARBA" id="ARBA00022833"/>
    </source>
</evidence>
<dbReference type="InterPro" id="IPR013083">
    <property type="entry name" value="Znf_RING/FYVE/PHD"/>
</dbReference>
<feature type="compositionally biased region" description="Low complexity" evidence="5">
    <location>
        <begin position="36"/>
        <end position="49"/>
    </location>
</feature>
<keyword evidence="6" id="KW-1133">Transmembrane helix</keyword>
<dbReference type="Proteomes" id="UP001420932">
    <property type="component" value="Unassembled WGS sequence"/>
</dbReference>
<organism evidence="9 10">
    <name type="scientific">Stephania yunnanensis</name>
    <dbReference type="NCBI Taxonomy" id="152371"/>
    <lineage>
        <taxon>Eukaryota</taxon>
        <taxon>Viridiplantae</taxon>
        <taxon>Streptophyta</taxon>
        <taxon>Embryophyta</taxon>
        <taxon>Tracheophyta</taxon>
        <taxon>Spermatophyta</taxon>
        <taxon>Magnoliopsida</taxon>
        <taxon>Ranunculales</taxon>
        <taxon>Menispermaceae</taxon>
        <taxon>Menispermoideae</taxon>
        <taxon>Cissampelideae</taxon>
        <taxon>Stephania</taxon>
    </lineage>
</organism>
<gene>
    <name evidence="9" type="ORF">Syun_001178</name>
</gene>
<reference evidence="9 10" key="1">
    <citation type="submission" date="2024-01" db="EMBL/GenBank/DDBJ databases">
        <title>Genome assemblies of Stephania.</title>
        <authorList>
            <person name="Yang L."/>
        </authorList>
    </citation>
    <scope>NUCLEOTIDE SEQUENCE [LARGE SCALE GENOMIC DNA]</scope>
    <source>
        <strain evidence="9">YNDBR</strain>
        <tissue evidence="9">Leaf</tissue>
    </source>
</reference>
<keyword evidence="3" id="KW-0862">Zinc</keyword>
<dbReference type="InterPro" id="IPR001841">
    <property type="entry name" value="Znf_RING"/>
</dbReference>
<dbReference type="EMBL" id="JBBNAF010000001">
    <property type="protein sequence ID" value="KAK9169038.1"/>
    <property type="molecule type" value="Genomic_DNA"/>
</dbReference>
<dbReference type="SUPFAM" id="SSF57850">
    <property type="entry name" value="RING/U-box"/>
    <property type="match status" value="1"/>
</dbReference>
<dbReference type="AlphaFoldDB" id="A0AAP0LED2"/>